<dbReference type="EMBL" id="NBSK02000001">
    <property type="protein sequence ID" value="KAJ0228445.1"/>
    <property type="molecule type" value="Genomic_DNA"/>
</dbReference>
<dbReference type="PANTHER" id="PTHR48095">
    <property type="entry name" value="PYRUVATE CARBOXYLASE SUBUNIT A"/>
    <property type="match status" value="1"/>
</dbReference>
<gene>
    <name evidence="2" type="ORF">LSAT_V11C100017400</name>
</gene>
<accession>A0A9R1XUW1</accession>
<evidence type="ECO:0000259" key="1">
    <source>
        <dbReference type="Pfam" id="PF02786"/>
    </source>
</evidence>
<comment type="caution">
    <text evidence="2">The sequence shown here is derived from an EMBL/GenBank/DDBJ whole genome shotgun (WGS) entry which is preliminary data.</text>
</comment>
<dbReference type="Gene3D" id="3.30.470.20">
    <property type="entry name" value="ATP-grasp fold, B domain"/>
    <property type="match status" value="1"/>
</dbReference>
<sequence length="129" mass="14658">MVHLRTENERLAAKERDEFVKILQQAQSEAAVAFRNDGVYLEKYIQNTRHIEFQINKEIFFPLESVTAIFRRNQKLLEEAPPPAFTPELMKAMGDAAATSIGYIGHAIKVGTPEENVNLFFEVAKGLSY</sequence>
<dbReference type="SUPFAM" id="SSF56059">
    <property type="entry name" value="Glutathione synthetase ATP-binding domain-like"/>
    <property type="match status" value="1"/>
</dbReference>
<dbReference type="Pfam" id="PF02786">
    <property type="entry name" value="CPSase_L_D2"/>
    <property type="match status" value="1"/>
</dbReference>
<reference evidence="2 3" key="1">
    <citation type="journal article" date="2017" name="Nat. Commun.">
        <title>Genome assembly with in vitro proximity ligation data and whole-genome triplication in lettuce.</title>
        <authorList>
            <person name="Reyes-Chin-Wo S."/>
            <person name="Wang Z."/>
            <person name="Yang X."/>
            <person name="Kozik A."/>
            <person name="Arikit S."/>
            <person name="Song C."/>
            <person name="Xia L."/>
            <person name="Froenicke L."/>
            <person name="Lavelle D.O."/>
            <person name="Truco M.J."/>
            <person name="Xia R."/>
            <person name="Zhu S."/>
            <person name="Xu C."/>
            <person name="Xu H."/>
            <person name="Xu X."/>
            <person name="Cox K."/>
            <person name="Korf I."/>
            <person name="Meyers B.C."/>
            <person name="Michelmore R.W."/>
        </authorList>
    </citation>
    <scope>NUCLEOTIDE SEQUENCE [LARGE SCALE GENOMIC DNA]</scope>
    <source>
        <strain evidence="3">cv. Salinas</strain>
        <tissue evidence="2">Seedlings</tissue>
    </source>
</reference>
<dbReference type="GO" id="GO:0005524">
    <property type="term" value="F:ATP binding"/>
    <property type="evidence" value="ECO:0007669"/>
    <property type="project" value="InterPro"/>
</dbReference>
<dbReference type="InterPro" id="IPR051602">
    <property type="entry name" value="ACC_Biotin_Carboxylase"/>
</dbReference>
<dbReference type="PANTHER" id="PTHR48095:SF2">
    <property type="entry name" value="BIOTIN CARBOXYLASE, CHLOROPLASTIC"/>
    <property type="match status" value="1"/>
</dbReference>
<dbReference type="AlphaFoldDB" id="A0A9R1XUW1"/>
<dbReference type="InterPro" id="IPR005479">
    <property type="entry name" value="CPAse_ATP-bd"/>
</dbReference>
<evidence type="ECO:0000313" key="2">
    <source>
        <dbReference type="EMBL" id="KAJ0228445.1"/>
    </source>
</evidence>
<dbReference type="Proteomes" id="UP000235145">
    <property type="component" value="Unassembled WGS sequence"/>
</dbReference>
<organism evidence="2 3">
    <name type="scientific">Lactuca sativa</name>
    <name type="common">Garden lettuce</name>
    <dbReference type="NCBI Taxonomy" id="4236"/>
    <lineage>
        <taxon>Eukaryota</taxon>
        <taxon>Viridiplantae</taxon>
        <taxon>Streptophyta</taxon>
        <taxon>Embryophyta</taxon>
        <taxon>Tracheophyta</taxon>
        <taxon>Spermatophyta</taxon>
        <taxon>Magnoliopsida</taxon>
        <taxon>eudicotyledons</taxon>
        <taxon>Gunneridae</taxon>
        <taxon>Pentapetalae</taxon>
        <taxon>asterids</taxon>
        <taxon>campanulids</taxon>
        <taxon>Asterales</taxon>
        <taxon>Asteraceae</taxon>
        <taxon>Cichorioideae</taxon>
        <taxon>Cichorieae</taxon>
        <taxon>Lactucinae</taxon>
        <taxon>Lactuca</taxon>
    </lineage>
</organism>
<evidence type="ECO:0000313" key="3">
    <source>
        <dbReference type="Proteomes" id="UP000235145"/>
    </source>
</evidence>
<name>A0A9R1XUW1_LACSA</name>
<keyword evidence="3" id="KW-1185">Reference proteome</keyword>
<proteinExistence type="predicted"/>
<protein>
    <recommendedName>
        <fullName evidence="1">Carbamoyl phosphate synthase ATP-binding domain-containing protein</fullName>
    </recommendedName>
</protein>
<feature type="domain" description="Carbamoyl phosphate synthase ATP-binding" evidence="1">
    <location>
        <begin position="13"/>
        <end position="105"/>
    </location>
</feature>